<sequence length="476" mass="50372">MPPLTLWLLISAVLAQRQEISLNSIIISNITYNNISPPTFTLPTSDSPINLSVSLCSDQLPSPRFFLNSASTSVPSPDGGDGGIEISLDEGLGTWNGTTPNGGILAVYTGQLSSGVVVPPWTFQLGVSNGDPLHTVLDGLPLLGDTTASQALIFSPSFSSLPISSPSYPNYTLPESNTTMPNAPSNVPNFTLALFPTSSSPPSLAKSACAVLGQQSANENMTTSLAFRGSEGFRTQWLVEDLDNRTNYTAFVVQDGAKVSEAIFLSTKSSSFACPLLHSLPFCPQTAYSVPLQPPKAPFTSYNTTNLDPAISSSFLSSLQNFSTTLSAFPCGRDVYSPLKGCTDCFDTYRTWLCAVAFPQCADPPSNPSTFFSPTPPSESPTPALLAQSSSNRSPILPDLGTSHTILLPCIETCQAVDRSCPPFLGWRCPVMAVNANWSYGLGFIDGIDGSEGQGRISGASGRGVDRWGGMWCSGL</sequence>
<dbReference type="Proteomes" id="UP000076722">
    <property type="component" value="Unassembled WGS sequence"/>
</dbReference>
<dbReference type="EMBL" id="KV419421">
    <property type="protein sequence ID" value="KZS90392.1"/>
    <property type="molecule type" value="Genomic_DNA"/>
</dbReference>
<feature type="chain" id="PRO_5012158709" description="FZ domain-containing protein" evidence="2">
    <location>
        <begin position="16"/>
        <end position="476"/>
    </location>
</feature>
<proteinExistence type="predicted"/>
<dbReference type="PANTHER" id="PTHR39142:SF1">
    <property type="entry name" value="AEL197CP"/>
    <property type="match status" value="1"/>
</dbReference>
<dbReference type="GO" id="GO:0098703">
    <property type="term" value="P:calcium ion import across plasma membrane"/>
    <property type="evidence" value="ECO:0007669"/>
    <property type="project" value="InterPro"/>
</dbReference>
<dbReference type="STRING" id="1314777.A0A164RAF9"/>
<accession>A0A164RAF9</accession>
<organism evidence="3 4">
    <name type="scientific">Sistotremastrum niveocremeum HHB9708</name>
    <dbReference type="NCBI Taxonomy" id="1314777"/>
    <lineage>
        <taxon>Eukaryota</taxon>
        <taxon>Fungi</taxon>
        <taxon>Dikarya</taxon>
        <taxon>Basidiomycota</taxon>
        <taxon>Agaricomycotina</taxon>
        <taxon>Agaricomycetes</taxon>
        <taxon>Sistotremastrales</taxon>
        <taxon>Sistotremastraceae</taxon>
        <taxon>Sertulicium</taxon>
        <taxon>Sertulicium niveocremeum</taxon>
    </lineage>
</organism>
<dbReference type="Pfam" id="PF12929">
    <property type="entry name" value="Mid1"/>
    <property type="match status" value="1"/>
</dbReference>
<evidence type="ECO:0008006" key="5">
    <source>
        <dbReference type="Google" id="ProtNLM"/>
    </source>
</evidence>
<feature type="region of interest" description="Disordered" evidence="1">
    <location>
        <begin position="369"/>
        <end position="388"/>
    </location>
</feature>
<dbReference type="OrthoDB" id="5405745at2759"/>
<dbReference type="PANTHER" id="PTHR39142">
    <property type="entry name" value="MID1P"/>
    <property type="match status" value="1"/>
</dbReference>
<feature type="signal peptide" evidence="2">
    <location>
        <begin position="1"/>
        <end position="15"/>
    </location>
</feature>
<keyword evidence="2" id="KW-0732">Signal</keyword>
<dbReference type="Gene3D" id="1.10.2000.10">
    <property type="entry name" value="Frizzled cysteine-rich domain"/>
    <property type="match status" value="1"/>
</dbReference>
<gene>
    <name evidence="3" type="ORF">SISNIDRAFT_415420</name>
</gene>
<evidence type="ECO:0000256" key="2">
    <source>
        <dbReference type="SAM" id="SignalP"/>
    </source>
</evidence>
<keyword evidence="4" id="KW-1185">Reference proteome</keyword>
<dbReference type="InterPro" id="IPR036790">
    <property type="entry name" value="Frizzled_dom_sf"/>
</dbReference>
<evidence type="ECO:0000313" key="3">
    <source>
        <dbReference type="EMBL" id="KZS90392.1"/>
    </source>
</evidence>
<reference evidence="3 4" key="1">
    <citation type="journal article" date="2016" name="Mol. Biol. Evol.">
        <title>Comparative Genomics of Early-Diverging Mushroom-Forming Fungi Provides Insights into the Origins of Lignocellulose Decay Capabilities.</title>
        <authorList>
            <person name="Nagy L.G."/>
            <person name="Riley R."/>
            <person name="Tritt A."/>
            <person name="Adam C."/>
            <person name="Daum C."/>
            <person name="Floudas D."/>
            <person name="Sun H."/>
            <person name="Yadav J.S."/>
            <person name="Pangilinan J."/>
            <person name="Larsson K.H."/>
            <person name="Matsuura K."/>
            <person name="Barry K."/>
            <person name="Labutti K."/>
            <person name="Kuo R."/>
            <person name="Ohm R.A."/>
            <person name="Bhattacharya S.S."/>
            <person name="Shirouzu T."/>
            <person name="Yoshinaga Y."/>
            <person name="Martin F.M."/>
            <person name="Grigoriev I.V."/>
            <person name="Hibbett D.S."/>
        </authorList>
    </citation>
    <scope>NUCLEOTIDE SEQUENCE [LARGE SCALE GENOMIC DNA]</scope>
    <source>
        <strain evidence="3 4">HHB9708</strain>
    </source>
</reference>
<evidence type="ECO:0000313" key="4">
    <source>
        <dbReference type="Proteomes" id="UP000076722"/>
    </source>
</evidence>
<dbReference type="InterPro" id="IPR024338">
    <property type="entry name" value="MID1/Yam8"/>
</dbReference>
<dbReference type="GO" id="GO:0005262">
    <property type="term" value="F:calcium channel activity"/>
    <property type="evidence" value="ECO:0007669"/>
    <property type="project" value="InterPro"/>
</dbReference>
<dbReference type="AlphaFoldDB" id="A0A164RAF9"/>
<name>A0A164RAF9_9AGAM</name>
<evidence type="ECO:0000256" key="1">
    <source>
        <dbReference type="SAM" id="MobiDB-lite"/>
    </source>
</evidence>
<protein>
    <recommendedName>
        <fullName evidence="5">FZ domain-containing protein</fullName>
    </recommendedName>
</protein>